<dbReference type="PANTHER" id="PTHR15276:SF0">
    <property type="entry name" value="COILED-COIL DOMAIN-CONTAINING PROTEIN 6"/>
    <property type="match status" value="1"/>
</dbReference>
<keyword evidence="3" id="KW-1185">Reference proteome</keyword>
<dbReference type="Proteomes" id="UP001472866">
    <property type="component" value="Chromosome 04"/>
</dbReference>
<dbReference type="InterPro" id="IPR019152">
    <property type="entry name" value="DUF2046"/>
</dbReference>
<feature type="region of interest" description="Disordered" evidence="1">
    <location>
        <begin position="283"/>
        <end position="326"/>
    </location>
</feature>
<gene>
    <name evidence="2" type="ORF">HKI87_04g27020</name>
</gene>
<accession>A0AAX4P5G4</accession>
<dbReference type="Pfam" id="PF09755">
    <property type="entry name" value="DUF2046"/>
    <property type="match status" value="2"/>
</dbReference>
<evidence type="ECO:0000313" key="3">
    <source>
        <dbReference type="Proteomes" id="UP001472866"/>
    </source>
</evidence>
<feature type="compositionally biased region" description="Basic and acidic residues" evidence="1">
    <location>
        <begin position="312"/>
        <end position="326"/>
    </location>
</feature>
<reference evidence="2 3" key="1">
    <citation type="submission" date="2024-03" db="EMBL/GenBank/DDBJ databases">
        <title>Complete genome sequence of the green alga Chloropicon roscoffensis RCC1871.</title>
        <authorList>
            <person name="Lemieux C."/>
            <person name="Pombert J.-F."/>
            <person name="Otis C."/>
            <person name="Turmel M."/>
        </authorList>
    </citation>
    <scope>NUCLEOTIDE SEQUENCE [LARGE SCALE GENOMIC DNA]</scope>
    <source>
        <strain evidence="2 3">RCC1871</strain>
    </source>
</reference>
<evidence type="ECO:0000313" key="2">
    <source>
        <dbReference type="EMBL" id="WZN61168.1"/>
    </source>
</evidence>
<name>A0AAX4P5G4_9CHLO</name>
<organism evidence="2 3">
    <name type="scientific">Chloropicon roscoffensis</name>
    <dbReference type="NCBI Taxonomy" id="1461544"/>
    <lineage>
        <taxon>Eukaryota</taxon>
        <taxon>Viridiplantae</taxon>
        <taxon>Chlorophyta</taxon>
        <taxon>Chloropicophyceae</taxon>
        <taxon>Chloropicales</taxon>
        <taxon>Chloropicaceae</taxon>
        <taxon>Chloropicon</taxon>
    </lineage>
</organism>
<protein>
    <submittedName>
        <fullName evidence="2">Coiled-coil domain-containing protein</fullName>
    </submittedName>
</protein>
<feature type="compositionally biased region" description="Gly residues" evidence="1">
    <location>
        <begin position="1"/>
        <end position="12"/>
    </location>
</feature>
<dbReference type="EMBL" id="CP151504">
    <property type="protein sequence ID" value="WZN61168.1"/>
    <property type="molecule type" value="Genomic_DNA"/>
</dbReference>
<feature type="region of interest" description="Disordered" evidence="1">
    <location>
        <begin position="241"/>
        <end position="269"/>
    </location>
</feature>
<proteinExistence type="predicted"/>
<sequence length="326" mass="37805">MGGSESRGGGEAGPPPKVGDGKDVEADLRAELAQARIDLAQEQRRTRSLEDELRSARERSLAAQKQLEEEEELVTNKLMKRLAGLQAEREALRARVTEEEEHIRRGEVRLREVDAEKRDLQKQLELEQEYVVNKLEKKLNELNAERAKLGRYKVDLENQLEQEQEKVVNRLQRKADRYLDEKIQLVGEKKDLQRHVQELETQCASLRKDKVTLENQMEQEEEHIVNRLQRQLEDLMRRNRELERRADRGSVGGKEKSVSESETSEDETSLFHEHYASFMSKSVKAMHRSQLSYSNKYLRKPPPRAATPPRGPDGRRPETPTTPTKE</sequence>
<feature type="compositionally biased region" description="Basic and acidic residues" evidence="1">
    <location>
        <begin position="241"/>
        <end position="259"/>
    </location>
</feature>
<dbReference type="PANTHER" id="PTHR15276">
    <property type="entry name" value="H4 D10S170 PROTEIN-RELATED"/>
    <property type="match status" value="1"/>
</dbReference>
<dbReference type="AlphaFoldDB" id="A0AAX4P5G4"/>
<evidence type="ECO:0000256" key="1">
    <source>
        <dbReference type="SAM" id="MobiDB-lite"/>
    </source>
</evidence>
<feature type="region of interest" description="Disordered" evidence="1">
    <location>
        <begin position="1"/>
        <end position="26"/>
    </location>
</feature>